<feature type="region of interest" description="Disordered" evidence="1">
    <location>
        <begin position="112"/>
        <end position="136"/>
    </location>
</feature>
<keyword evidence="5" id="KW-1185">Reference proteome</keyword>
<feature type="compositionally biased region" description="Pro residues" evidence="1">
    <location>
        <begin position="300"/>
        <end position="309"/>
    </location>
</feature>
<dbReference type="Pfam" id="PF15912">
    <property type="entry name" value="VIR_N"/>
    <property type="match status" value="1"/>
</dbReference>
<reference evidence="4" key="1">
    <citation type="submission" date="2020-05" db="EMBL/GenBank/DDBJ databases">
        <title>Phylogenomic resolution of chytrid fungi.</title>
        <authorList>
            <person name="Stajich J.E."/>
            <person name="Amses K."/>
            <person name="Simmons R."/>
            <person name="Seto K."/>
            <person name="Myers J."/>
            <person name="Bonds A."/>
            <person name="Quandt C.A."/>
            <person name="Barry K."/>
            <person name="Liu P."/>
            <person name="Grigoriev I."/>
            <person name="Longcore J.E."/>
            <person name="James T.Y."/>
        </authorList>
    </citation>
    <scope>NUCLEOTIDE SEQUENCE</scope>
    <source>
        <strain evidence="4">JEL0318</strain>
    </source>
</reference>
<organism evidence="4 5">
    <name type="scientific">Rhizophlyctis rosea</name>
    <dbReference type="NCBI Taxonomy" id="64517"/>
    <lineage>
        <taxon>Eukaryota</taxon>
        <taxon>Fungi</taxon>
        <taxon>Fungi incertae sedis</taxon>
        <taxon>Chytridiomycota</taxon>
        <taxon>Chytridiomycota incertae sedis</taxon>
        <taxon>Chytridiomycetes</taxon>
        <taxon>Rhizophlyctidales</taxon>
        <taxon>Rhizophlyctidaceae</taxon>
        <taxon>Rhizophlyctis</taxon>
    </lineage>
</organism>
<feature type="chain" id="PRO_5042271543" description="Virilizer N-terminal domain-containing protein" evidence="2">
    <location>
        <begin position="21"/>
        <end position="542"/>
    </location>
</feature>
<dbReference type="InterPro" id="IPR031801">
    <property type="entry name" value="VIR_N"/>
</dbReference>
<feature type="region of interest" description="Disordered" evidence="1">
    <location>
        <begin position="253"/>
        <end position="312"/>
    </location>
</feature>
<evidence type="ECO:0000256" key="2">
    <source>
        <dbReference type="SAM" id="SignalP"/>
    </source>
</evidence>
<evidence type="ECO:0000313" key="4">
    <source>
        <dbReference type="EMBL" id="KAJ3050493.1"/>
    </source>
</evidence>
<gene>
    <name evidence="4" type="ORF">HK097_008556</name>
</gene>
<name>A0AAD5X109_9FUNG</name>
<feature type="compositionally biased region" description="Polar residues" evidence="1">
    <location>
        <begin position="276"/>
        <end position="290"/>
    </location>
</feature>
<sequence>MVKLASAFLGTLSLTSMAIAAPAIEKRQIQGCPQQAQLCPNGSYVYSSVTYGSNGGCNYTFPPCPLVPCTCKLPAAWYCPDGRKVDWTCIQASYPKAQECSTSSPICGEPKPACPGVQRPRRTPTETQSSATPTTTTTTKVVQFKVPTVITHVLVLPEGEKVTVDVNGQRNIVGKTKPQTFPLEISFLSRHSSQTEQPEWTKWADSPIDIDMQKGVQKMAFSKILTQGLKISGAYEALTFCVFGWPGEGSVKTTFHSSQSPSATSTTDQVPAPGASTPSKGKTKQPQQSADQEEQSAPHQPEPTPPPPYRTERARMYHDACEAFARGFANEVWDGEVDRAVARRLEEILGQLEEGVGDYLGLEGLEGGPIGLMVEAVGVGVSRLGLQFPDVFKRALACLRKLRQVEEEQVGAMLIKTHIFSTLLAHLSSAARTPLHTSLILSTLFECINNPTIASYFTDSTTSPSEIHLRRLLQQYKPDSPFEQPQKILTLFLQKLDSFKSCKIVERAATLLRDLSQPTTDSACLNVAKQVLNSAGRTDLEG</sequence>
<feature type="compositionally biased region" description="Low complexity" evidence="1">
    <location>
        <begin position="125"/>
        <end position="136"/>
    </location>
</feature>
<feature type="signal peptide" evidence="2">
    <location>
        <begin position="1"/>
        <end position="20"/>
    </location>
</feature>
<feature type="non-terminal residue" evidence="4">
    <location>
        <position position="542"/>
    </location>
</feature>
<feature type="domain" description="Virilizer N-terminal" evidence="3">
    <location>
        <begin position="134"/>
        <end position="312"/>
    </location>
</feature>
<keyword evidence="2" id="KW-0732">Signal</keyword>
<accession>A0AAD5X109</accession>
<dbReference type="AlphaFoldDB" id="A0AAD5X109"/>
<evidence type="ECO:0000256" key="1">
    <source>
        <dbReference type="SAM" id="MobiDB-lite"/>
    </source>
</evidence>
<dbReference type="Proteomes" id="UP001212841">
    <property type="component" value="Unassembled WGS sequence"/>
</dbReference>
<proteinExistence type="predicted"/>
<feature type="compositionally biased region" description="Polar residues" evidence="1">
    <location>
        <begin position="253"/>
        <end position="269"/>
    </location>
</feature>
<protein>
    <recommendedName>
        <fullName evidence="3">Virilizer N-terminal domain-containing protein</fullName>
    </recommendedName>
</protein>
<comment type="caution">
    <text evidence="4">The sequence shown here is derived from an EMBL/GenBank/DDBJ whole genome shotgun (WGS) entry which is preliminary data.</text>
</comment>
<dbReference type="EMBL" id="JADGJD010000507">
    <property type="protein sequence ID" value="KAJ3050493.1"/>
    <property type="molecule type" value="Genomic_DNA"/>
</dbReference>
<evidence type="ECO:0000313" key="5">
    <source>
        <dbReference type="Proteomes" id="UP001212841"/>
    </source>
</evidence>
<evidence type="ECO:0000259" key="3">
    <source>
        <dbReference type="Pfam" id="PF15912"/>
    </source>
</evidence>